<protein>
    <submittedName>
        <fullName evidence="3">Uncharacterized protein</fullName>
    </submittedName>
</protein>
<feature type="chain" id="PRO_5004904108" evidence="2">
    <location>
        <begin position="29"/>
        <end position="935"/>
    </location>
</feature>
<keyword evidence="2" id="KW-0732">Signal</keyword>
<feature type="compositionally biased region" description="Basic and acidic residues" evidence="1">
    <location>
        <begin position="889"/>
        <end position="916"/>
    </location>
</feature>
<reference evidence="3 4" key="1">
    <citation type="journal article" date="2014" name="Mol. Plant">
        <title>Chromosome Scale Genome Assembly and Transcriptome Profiling of Nannochloropsis gaditana in Nitrogen Depletion.</title>
        <authorList>
            <person name="Corteggiani Carpinelli E."/>
            <person name="Telatin A."/>
            <person name="Vitulo N."/>
            <person name="Forcato C."/>
            <person name="D'Angelo M."/>
            <person name="Schiavon R."/>
            <person name="Vezzi A."/>
            <person name="Giacometti G.M."/>
            <person name="Morosinotto T."/>
            <person name="Valle G."/>
        </authorList>
    </citation>
    <scope>NUCLEOTIDE SEQUENCE [LARGE SCALE GENOMIC DNA]</scope>
    <source>
        <strain evidence="3 4">B-31</strain>
    </source>
</reference>
<feature type="compositionally biased region" description="Basic and acidic residues" evidence="1">
    <location>
        <begin position="846"/>
        <end position="859"/>
    </location>
</feature>
<feature type="region of interest" description="Disordered" evidence="1">
    <location>
        <begin position="591"/>
        <end position="925"/>
    </location>
</feature>
<feature type="compositionally biased region" description="Basic and acidic residues" evidence="1">
    <location>
        <begin position="393"/>
        <end position="410"/>
    </location>
</feature>
<feature type="compositionally biased region" description="Basic and acidic residues" evidence="1">
    <location>
        <begin position="606"/>
        <end position="643"/>
    </location>
</feature>
<proteinExistence type="predicted"/>
<dbReference type="OrthoDB" id="202545at2759"/>
<feature type="region of interest" description="Disordered" evidence="1">
    <location>
        <begin position="392"/>
        <end position="414"/>
    </location>
</feature>
<evidence type="ECO:0000313" key="3">
    <source>
        <dbReference type="EMBL" id="EWM26731.1"/>
    </source>
</evidence>
<dbReference type="AlphaFoldDB" id="W7U1H3"/>
<feature type="signal peptide" evidence="2">
    <location>
        <begin position="1"/>
        <end position="28"/>
    </location>
</feature>
<name>W7U1H3_9STRA</name>
<dbReference type="EMBL" id="AZIL01000609">
    <property type="protein sequence ID" value="EWM26731.1"/>
    <property type="molecule type" value="Genomic_DNA"/>
</dbReference>
<feature type="compositionally biased region" description="Low complexity" evidence="1">
    <location>
        <begin position="692"/>
        <end position="717"/>
    </location>
</feature>
<evidence type="ECO:0000313" key="4">
    <source>
        <dbReference type="Proteomes" id="UP000019335"/>
    </source>
</evidence>
<comment type="caution">
    <text evidence="3">The sequence shown here is derived from an EMBL/GenBank/DDBJ whole genome shotgun (WGS) entry which is preliminary data.</text>
</comment>
<keyword evidence="4" id="KW-1185">Reference proteome</keyword>
<feature type="compositionally biased region" description="Low complexity" evidence="1">
    <location>
        <begin position="763"/>
        <end position="776"/>
    </location>
</feature>
<evidence type="ECO:0000256" key="2">
    <source>
        <dbReference type="SAM" id="SignalP"/>
    </source>
</evidence>
<evidence type="ECO:0000256" key="1">
    <source>
        <dbReference type="SAM" id="MobiDB-lite"/>
    </source>
</evidence>
<feature type="compositionally biased region" description="Basic and acidic residues" evidence="1">
    <location>
        <begin position="824"/>
        <end position="834"/>
    </location>
</feature>
<accession>W7U1H3</accession>
<gene>
    <name evidence="3" type="ORF">Naga_100001g85</name>
</gene>
<feature type="compositionally biased region" description="Basic and acidic residues" evidence="1">
    <location>
        <begin position="867"/>
        <end position="877"/>
    </location>
</feature>
<dbReference type="Proteomes" id="UP000019335">
    <property type="component" value="Chromosome 8"/>
</dbReference>
<sequence length="935" mass="103213">MVFIWPFIHAFLAALITTWDVLPPTSKAYDLVPNHIVAKLGKNTTFDRVVKEWVRDTWRWGEPSLNPSIALTWVNGINYTNEEMEEQARFLSSLFGCRVRPYYNPSLGWWLRDLTRVSYMYIRSPTEDPVVTGLARHLSRVLLEVGPKGRVIHLAHSGGALLTYLVAKYHLKETDRRRIDVLNFGGARSITQKYFGKATNYYARNDPILLVNRRAMNLMQQLLNESADGEVIYLKHNTSFVFLQGRAGDALTDHSFIGPTYLMALNKEAAVFRRSYYRPYWLDGLIIAKPPDMGWARFVRKRVAAATGFHNYFSNSTLVRLYYGDPLMDSSTWDSTSRAALHFPKRVRKYLRKKYFSLRGLPYVSAKTDKVNIPVPAKQVQQQQLIQQQLRQEQQRHLKENNRHQERSDRPGWGIDGAATSWSSSLPATLSSWIGRSWRQNNTQALVPVPAPGRNSFSFQWWFKGKGSGVLGRGRGSSRGSPSKAGSLVKFSVESPGWSSALHVSRLAVQDLRIHAQHHIRRVRKRAARWTGRRHFFAGREGRERAMAAEAARTAAALAEAEKAVKGGHPFLFFFGRSKFSEDTQVREDAGLAGMAGRKGLGMGVEGKKGGKERAQPEIVEPKDDVLKLEGTQRREHEGETKAQDSQGSREPVAVSVNSGAFDTVLPASPQKNGIPEEKDAQGIREVNASKANEGGELEAATEGARASAVSGAGVAAEELRSDSISPETLEEESPGQLPATREKGVGAGSDSSGQEREDGPEQEQAGAAGGPACAATDGWEECERGKGRRKAVDVCGTSRMDSAPATGGGVIAKGPEVPGSEATRQRVEVRHVEDEESDLPLAAFLERDDAVWEQEGKGEQGGGNGKLEDWRVDRSPVDMSLGKGKARRGGEREGDRRDPGREEEGIDANKSEDGGGSHGCGGCEGQLGRRYHDC</sequence>
<organism evidence="3 4">
    <name type="scientific">Nannochloropsis gaditana</name>
    <dbReference type="NCBI Taxonomy" id="72520"/>
    <lineage>
        <taxon>Eukaryota</taxon>
        <taxon>Sar</taxon>
        <taxon>Stramenopiles</taxon>
        <taxon>Ochrophyta</taxon>
        <taxon>Eustigmatophyceae</taxon>
        <taxon>Eustigmatales</taxon>
        <taxon>Monodopsidaceae</taxon>
        <taxon>Nannochloropsis</taxon>
    </lineage>
</organism>